<dbReference type="EMBL" id="VSSQ01005669">
    <property type="protein sequence ID" value="MPM30012.1"/>
    <property type="molecule type" value="Genomic_DNA"/>
</dbReference>
<reference evidence="2" key="1">
    <citation type="submission" date="2019-08" db="EMBL/GenBank/DDBJ databases">
        <authorList>
            <person name="Kucharzyk K."/>
            <person name="Murdoch R.W."/>
            <person name="Higgins S."/>
            <person name="Loffler F."/>
        </authorList>
    </citation>
    <scope>NUCLEOTIDE SEQUENCE</scope>
</reference>
<comment type="caution">
    <text evidence="2">The sequence shown here is derived from an EMBL/GenBank/DDBJ whole genome shotgun (WGS) entry which is preliminary data.</text>
</comment>
<name>A0A644YN04_9ZZZZ</name>
<dbReference type="Gene3D" id="2.30.30.40">
    <property type="entry name" value="SH3 Domains"/>
    <property type="match status" value="1"/>
</dbReference>
<dbReference type="AlphaFoldDB" id="A0A644YN04"/>
<feature type="domain" description="SH3b" evidence="1">
    <location>
        <begin position="37"/>
        <end position="86"/>
    </location>
</feature>
<proteinExistence type="predicted"/>
<dbReference type="InterPro" id="IPR003646">
    <property type="entry name" value="SH3-like_bac-type"/>
</dbReference>
<accession>A0A644YN04</accession>
<gene>
    <name evidence="2" type="ORF">SDC9_76554</name>
</gene>
<protein>
    <recommendedName>
        <fullName evidence="1">SH3b domain-containing protein</fullName>
    </recommendedName>
</protein>
<sequence length="260" mass="28141">MFGKLWLQAALLGLLTPVLLAAAPLTPVSGRVIKAPLNVRAGAGAGYTVVGQLAMNNPVAITAANREWPEIRPPENTAVWVLEKFVRNNRFTVNVNLRSGPGIGYESLGTGRAGMPATTVGQATPSGWIMIQPYYWMRVYVGRGAIAADDAELARLPKLPAERRPLPQKELTKLEGNFTQPGKEVRITGYLYAVEAGKSVATHVLYRENGAQLQPEVFVVTCGVDLSKLNEKKVQLSGTQYPVANWELPVIIVSRAQAAQ</sequence>
<evidence type="ECO:0000259" key="1">
    <source>
        <dbReference type="Pfam" id="PF08239"/>
    </source>
</evidence>
<dbReference type="Pfam" id="PF08239">
    <property type="entry name" value="SH3_3"/>
    <property type="match status" value="1"/>
</dbReference>
<organism evidence="2">
    <name type="scientific">bioreactor metagenome</name>
    <dbReference type="NCBI Taxonomy" id="1076179"/>
    <lineage>
        <taxon>unclassified sequences</taxon>
        <taxon>metagenomes</taxon>
        <taxon>ecological metagenomes</taxon>
    </lineage>
</organism>
<evidence type="ECO:0000313" key="2">
    <source>
        <dbReference type="EMBL" id="MPM30012.1"/>
    </source>
</evidence>